<evidence type="ECO:0000256" key="1">
    <source>
        <dbReference type="ARBA" id="ARBA00004370"/>
    </source>
</evidence>
<feature type="transmembrane region" description="Helical" evidence="9">
    <location>
        <begin position="55"/>
        <end position="77"/>
    </location>
</feature>
<evidence type="ECO:0000256" key="2">
    <source>
        <dbReference type="ARBA" id="ARBA00008472"/>
    </source>
</evidence>
<dbReference type="GO" id="GO:0030964">
    <property type="term" value="C:NADH dehydrogenase complex"/>
    <property type="evidence" value="ECO:0007669"/>
    <property type="project" value="TreeGrafter"/>
</dbReference>
<evidence type="ECO:0000256" key="6">
    <source>
        <dbReference type="ARBA" id="ARBA00022989"/>
    </source>
</evidence>
<sequence length="117" mass="13603">MIYPSMSLILINLICFLLMIMSLLISKKMMINREKNSPYECGFDPKMSPRIPFSVHFFLITLLFLIFDIEISLLLPLFISNSLSNMKTLMLSTSIIMNILIIGILLEWNQSILNWKI</sequence>
<evidence type="ECO:0000256" key="8">
    <source>
        <dbReference type="ARBA" id="ARBA00049551"/>
    </source>
</evidence>
<feature type="transmembrane region" description="Helical" evidence="9">
    <location>
        <begin position="6"/>
        <end position="25"/>
    </location>
</feature>
<comment type="similarity">
    <text evidence="2 9">Belongs to the complex I subunit 3 family.</text>
</comment>
<proteinExistence type="inferred from homology"/>
<organism evidence="10">
    <name type="scientific">Dipseudopsis sp. XG-2021</name>
    <dbReference type="NCBI Taxonomy" id="2996733"/>
    <lineage>
        <taxon>Eukaryota</taxon>
        <taxon>Metazoa</taxon>
        <taxon>Ecdysozoa</taxon>
        <taxon>Arthropoda</taxon>
        <taxon>Hexapoda</taxon>
        <taxon>Insecta</taxon>
        <taxon>Pterygota</taxon>
        <taxon>Neoptera</taxon>
        <taxon>Endopterygota</taxon>
        <taxon>Trichoptera</taxon>
        <taxon>Annulipalpia</taxon>
        <taxon>Psychomyioidea</taxon>
        <taxon>Dipseudopsidae</taxon>
        <taxon>Dipseudopsinae</taxon>
        <taxon>Dipseudopsis</taxon>
    </lineage>
</organism>
<dbReference type="PANTHER" id="PTHR11058:SF9">
    <property type="entry name" value="NADH-UBIQUINONE OXIDOREDUCTASE CHAIN 3"/>
    <property type="match status" value="1"/>
</dbReference>
<keyword evidence="5 9" id="KW-0812">Transmembrane</keyword>
<comment type="subcellular location">
    <subcellularLocation>
        <location evidence="1">Membrane</location>
    </subcellularLocation>
    <subcellularLocation>
        <location evidence="9">Mitochondrion membrane</location>
        <topology evidence="9">Multi-pass membrane protein</topology>
    </subcellularLocation>
</comment>
<dbReference type="GO" id="GO:0008137">
    <property type="term" value="F:NADH dehydrogenase (ubiquinone) activity"/>
    <property type="evidence" value="ECO:0007669"/>
    <property type="project" value="UniProtKB-UniRule"/>
</dbReference>
<dbReference type="PANTHER" id="PTHR11058">
    <property type="entry name" value="NADH-UBIQUINONE OXIDOREDUCTASE CHAIN 3"/>
    <property type="match status" value="1"/>
</dbReference>
<keyword evidence="9" id="KW-1278">Translocase</keyword>
<keyword evidence="6 9" id="KW-1133">Transmembrane helix</keyword>
<dbReference type="Gene3D" id="1.20.58.1610">
    <property type="entry name" value="NADH:ubiquinone/plastoquinone oxidoreductase, chain 3"/>
    <property type="match status" value="1"/>
</dbReference>
<evidence type="ECO:0000256" key="3">
    <source>
        <dbReference type="ARBA" id="ARBA00021007"/>
    </source>
</evidence>
<keyword evidence="4 9" id="KW-0813">Transport</keyword>
<evidence type="ECO:0000256" key="7">
    <source>
        <dbReference type="ARBA" id="ARBA00023136"/>
    </source>
</evidence>
<evidence type="ECO:0000313" key="10">
    <source>
        <dbReference type="EMBL" id="UZZ43876.1"/>
    </source>
</evidence>
<keyword evidence="9" id="KW-0830">Ubiquinone</keyword>
<dbReference type="EC" id="7.1.1.2" evidence="9"/>
<dbReference type="AlphaFoldDB" id="A0A9E8RUP9"/>
<keyword evidence="9" id="KW-0520">NAD</keyword>
<protein>
    <recommendedName>
        <fullName evidence="3 9">NADH-ubiquinone oxidoreductase chain 3</fullName>
        <ecNumber evidence="9">7.1.1.2</ecNumber>
    </recommendedName>
</protein>
<accession>A0A9E8RUP9</accession>
<comment type="catalytic activity">
    <reaction evidence="8 9">
        <text>a ubiquinone + NADH + 5 H(+)(in) = a ubiquinol + NAD(+) + 4 H(+)(out)</text>
        <dbReference type="Rhea" id="RHEA:29091"/>
        <dbReference type="Rhea" id="RHEA-COMP:9565"/>
        <dbReference type="Rhea" id="RHEA-COMP:9566"/>
        <dbReference type="ChEBI" id="CHEBI:15378"/>
        <dbReference type="ChEBI" id="CHEBI:16389"/>
        <dbReference type="ChEBI" id="CHEBI:17976"/>
        <dbReference type="ChEBI" id="CHEBI:57540"/>
        <dbReference type="ChEBI" id="CHEBI:57945"/>
        <dbReference type="EC" id="7.1.1.2"/>
    </reaction>
</comment>
<dbReference type="EMBL" id="OL678010">
    <property type="protein sequence ID" value="UZZ43876.1"/>
    <property type="molecule type" value="Genomic_DNA"/>
</dbReference>
<evidence type="ECO:0000256" key="5">
    <source>
        <dbReference type="ARBA" id="ARBA00022692"/>
    </source>
</evidence>
<dbReference type="InterPro" id="IPR038430">
    <property type="entry name" value="NDAH_ubi_oxred_su3_sf"/>
</dbReference>
<evidence type="ECO:0000256" key="9">
    <source>
        <dbReference type="RuleBase" id="RU003640"/>
    </source>
</evidence>
<dbReference type="Pfam" id="PF00507">
    <property type="entry name" value="Oxidored_q4"/>
    <property type="match status" value="1"/>
</dbReference>
<reference evidence="10" key="2">
    <citation type="journal article" date="2022" name="Syst. Entomol.">
        <title>Massive gene rearrangements of mitochondrial genomes and implications for the phylogeny of Trichoptera (Insecta).</title>
        <authorList>
            <person name="Ge X."/>
            <person name="Peng L."/>
            <person name="Vogler A.P."/>
            <person name="Morse J.C."/>
            <person name="Yang L."/>
            <person name="Sun C."/>
            <person name="Wang B."/>
        </authorList>
    </citation>
    <scope>NUCLEOTIDE SEQUENCE</scope>
</reference>
<name>A0A9E8RUP9_9NEOP</name>
<keyword evidence="9" id="KW-0249">Electron transport</keyword>
<gene>
    <name evidence="10" type="primary">ND3</name>
</gene>
<dbReference type="GO" id="GO:0031966">
    <property type="term" value="C:mitochondrial membrane"/>
    <property type="evidence" value="ECO:0007669"/>
    <property type="project" value="UniProtKB-SubCell"/>
</dbReference>
<keyword evidence="7 9" id="KW-0472">Membrane</keyword>
<dbReference type="InterPro" id="IPR000440">
    <property type="entry name" value="NADH_UbQ/plastoQ_OxRdtase_su3"/>
</dbReference>
<keyword evidence="9 10" id="KW-0496">Mitochondrion</keyword>
<geneLocation type="mitochondrion" evidence="10"/>
<evidence type="ECO:0000256" key="4">
    <source>
        <dbReference type="ARBA" id="ARBA00022448"/>
    </source>
</evidence>
<keyword evidence="9" id="KW-0679">Respiratory chain</keyword>
<comment type="function">
    <text evidence="9">Core subunit of the mitochondrial membrane respiratory chain NADH dehydrogenase (Complex I) which catalyzes electron transfer from NADH through the respiratory chain, using ubiquinone as an electron acceptor. Essential for the catalytic activity of complex I.</text>
</comment>
<reference evidence="10" key="1">
    <citation type="submission" date="2021-11" db="EMBL/GenBank/DDBJ databases">
        <authorList>
            <person name="Ge X.-Y."/>
            <person name="Peng L."/>
            <person name="Sun C.-H."/>
            <person name="Wang B.-X."/>
        </authorList>
    </citation>
    <scope>NUCLEOTIDE SEQUENCE</scope>
</reference>
<feature type="transmembrane region" description="Helical" evidence="9">
    <location>
        <begin position="89"/>
        <end position="108"/>
    </location>
</feature>